<sequence>MMPKADESKPQKESKSHQTKSTYQKKEPYSSYGSFHIHIHKKVSLFRHVPMIYRNLSNSSTETSKITE</sequence>
<dbReference type="Proteomes" id="UP000002754">
    <property type="component" value="Unassembled WGS sequence"/>
</dbReference>
<protein>
    <submittedName>
        <fullName evidence="2">Uncharacterized protein</fullName>
    </submittedName>
</protein>
<evidence type="ECO:0000313" key="2">
    <source>
        <dbReference type="EMBL" id="KGA95546.1"/>
    </source>
</evidence>
<dbReference type="AlphaFoldDB" id="A0A094WFK0"/>
<feature type="compositionally biased region" description="Basic and acidic residues" evidence="1">
    <location>
        <begin position="1"/>
        <end position="16"/>
    </location>
</feature>
<organism evidence="2 3">
    <name type="scientific">Alkalihalobacillus alcalophilus ATCC 27647 = CGMCC 1.3604</name>
    <dbReference type="NCBI Taxonomy" id="1218173"/>
    <lineage>
        <taxon>Bacteria</taxon>
        <taxon>Bacillati</taxon>
        <taxon>Bacillota</taxon>
        <taxon>Bacilli</taxon>
        <taxon>Bacillales</taxon>
        <taxon>Bacillaceae</taxon>
        <taxon>Alkalihalobacillus</taxon>
    </lineage>
</organism>
<feature type="region of interest" description="Disordered" evidence="1">
    <location>
        <begin position="1"/>
        <end position="28"/>
    </location>
</feature>
<reference evidence="2 3" key="1">
    <citation type="journal article" date="2014" name="Genome Announc.">
        <title>Draft Genome Sequence of Bacillus alcalophilus AV1934, a Classic Alkaliphile Isolated from Human Feces in 1934.</title>
        <authorList>
            <person name="Attie O."/>
            <person name="Jayaprakash A."/>
            <person name="Shah H."/>
            <person name="Paulsen I.T."/>
            <person name="Morino M."/>
            <person name="Takahashi Y."/>
            <person name="Narumi I."/>
            <person name="Sachidanandam R."/>
            <person name="Satoh K."/>
            <person name="Ito M."/>
            <person name="Krulwich T.A."/>
        </authorList>
    </citation>
    <scope>NUCLEOTIDE SEQUENCE [LARGE SCALE GENOMIC DNA]</scope>
    <source>
        <strain evidence="2 3">AV1934</strain>
    </source>
</reference>
<accession>A0A094WFK0</accession>
<proteinExistence type="predicted"/>
<gene>
    <name evidence="2" type="ORF">BALCAV_0221960</name>
</gene>
<dbReference type="EMBL" id="ALPT02000133">
    <property type="protein sequence ID" value="KGA95546.1"/>
    <property type="molecule type" value="Genomic_DNA"/>
</dbReference>
<comment type="caution">
    <text evidence="2">The sequence shown here is derived from an EMBL/GenBank/DDBJ whole genome shotgun (WGS) entry which is preliminary data.</text>
</comment>
<evidence type="ECO:0000256" key="1">
    <source>
        <dbReference type="SAM" id="MobiDB-lite"/>
    </source>
</evidence>
<name>A0A094WFK0_ALKAL</name>
<keyword evidence="3" id="KW-1185">Reference proteome</keyword>
<evidence type="ECO:0000313" key="3">
    <source>
        <dbReference type="Proteomes" id="UP000002754"/>
    </source>
</evidence>